<organism evidence="1 2">
    <name type="scientific">Actinomadura parmotrematis</name>
    <dbReference type="NCBI Taxonomy" id="2864039"/>
    <lineage>
        <taxon>Bacteria</taxon>
        <taxon>Bacillati</taxon>
        <taxon>Actinomycetota</taxon>
        <taxon>Actinomycetes</taxon>
        <taxon>Streptosporangiales</taxon>
        <taxon>Thermomonosporaceae</taxon>
        <taxon>Actinomadura</taxon>
    </lineage>
</organism>
<protein>
    <submittedName>
        <fullName evidence="1">ParA family protein</fullName>
    </submittedName>
</protein>
<dbReference type="Gene3D" id="3.40.50.300">
    <property type="entry name" value="P-loop containing nucleotide triphosphate hydrolases"/>
    <property type="match status" value="1"/>
</dbReference>
<gene>
    <name evidence="1" type="ORF">K1Y72_35380</name>
</gene>
<dbReference type="SUPFAM" id="SSF52540">
    <property type="entry name" value="P-loop containing nucleoside triphosphate hydrolases"/>
    <property type="match status" value="1"/>
</dbReference>
<keyword evidence="2" id="KW-1185">Reference proteome</keyword>
<accession>A0ABS7G571</accession>
<reference evidence="1 2" key="1">
    <citation type="submission" date="2021-07" db="EMBL/GenBank/DDBJ databases">
        <title>Actinomadura sp. PM05-2 isolated from lichen.</title>
        <authorList>
            <person name="Somphong A."/>
            <person name="Phongsopitanun W."/>
            <person name="Tanasupawat S."/>
            <person name="Peongsungnone V."/>
        </authorList>
    </citation>
    <scope>NUCLEOTIDE SEQUENCE [LARGE SCALE GENOMIC DNA]</scope>
    <source>
        <strain evidence="1 2">PM05-2</strain>
    </source>
</reference>
<dbReference type="InterPro" id="IPR027417">
    <property type="entry name" value="P-loop_NTPase"/>
</dbReference>
<dbReference type="NCBIfam" id="NF040564">
    <property type="entry name" value="SCO2523_fam"/>
    <property type="match status" value="1"/>
</dbReference>
<dbReference type="Proteomes" id="UP000774570">
    <property type="component" value="Unassembled WGS sequence"/>
</dbReference>
<evidence type="ECO:0000313" key="1">
    <source>
        <dbReference type="EMBL" id="MBW8487681.1"/>
    </source>
</evidence>
<proteinExistence type="predicted"/>
<sequence>MLVIATSDKGGTGRSVTACNVAYRRALRGHDTCYLDFDFGSPTSGAIFGIAGIDHGVASGGLHRYLQGDVAEPERVDVWAASSRRSLRARPAATGRLVLFPGDLGGGEFTMDTDVLHRCVKLLVRLDEEFDHVIVDLSAGRSHAAEMLLTATADPELARRMEARWLVFHRWTRQHITAAAGLVHGKSGLVQFAAEHGHRKGSLLEAIRFVRTAVISPDDAAARGLQATQQTWLRRVNSDLNDRAIQLGLGRSFVISSIPLDPVLQWREQILTDADVYDNLANAGTVEAFSRLAEDIESGETWSRP</sequence>
<name>A0ABS7G571_9ACTN</name>
<dbReference type="RefSeq" id="WP_220170917.1">
    <property type="nucleotide sequence ID" value="NZ_JAIBOA010000039.1"/>
</dbReference>
<comment type="caution">
    <text evidence="1">The sequence shown here is derived from an EMBL/GenBank/DDBJ whole genome shotgun (WGS) entry which is preliminary data.</text>
</comment>
<dbReference type="EMBL" id="JAIBOA010000039">
    <property type="protein sequence ID" value="MBW8487681.1"/>
    <property type="molecule type" value="Genomic_DNA"/>
</dbReference>
<evidence type="ECO:0000313" key="2">
    <source>
        <dbReference type="Proteomes" id="UP000774570"/>
    </source>
</evidence>